<dbReference type="InterPro" id="IPR029058">
    <property type="entry name" value="AB_hydrolase_fold"/>
</dbReference>
<keyword evidence="6" id="KW-1185">Reference proteome</keyword>
<comment type="caution">
    <text evidence="4">The sequence shown here is derived from an EMBL/GenBank/DDBJ whole genome shotgun (WGS) entry which is preliminary data.</text>
</comment>
<name>A0A9P1CUP2_9DINO</name>
<sequence>MRSAPSVGIDSAPNPMKDAWSTLYRAPQMHAESGAWLEAFSKRDAQAILMAVPWTILISSLTFFMVVYAFEAFLPSFTGDLEKVVSAWHYLVALSCALYVPVALLIERPSSCCRSGPRRSPEGWLAVCAVAACAIIALCYARSMHSLPDRRKGISIIYGSFAFRAAATGEFFLQIAWLWAAAGLECEPGQEVARWRRWSYFLLAVLWSFTWWGATGEREPQASDHVIVSLGYLARVVLFVYCVTRVFRKCSRHCQCCCFCACCRDEWRTLENLPCSPGRERLRYLLFYILTRPPFLLIMNLPLGYPMAFLATWAFTSRCGLILLIAISLRPAPSPVEEHHMERETREQFDVLLALHLCDFSWETYQGPPSPAVVVVSNCGHSLLNGEYVQDGRDKCGLPVYKRNLPAHMEQQAILQKTEGVWEVVIVGTAGDSTSPKRQIYAEESESAEAPNEVEGAWMEVHVEDGEETSVSNSEMKISSSDREAKRHHSVKGGCPQLDVHWLLAEQMGRLTSQDGDGSSAAQSPASTSSSSKSTKEVSIVVAFRGTASVKNMVTDVRISLQPLAEESKTGPFGICEGPVACFDLEPKVLALCSAPTESRTEVRQVRTNPFSPTAGAAVPLQRGNGSREITGEEDAGLPGCCRLLAQCCNKLLFPFLPSDFEDDDEELSMEVLGNLRVHRGFAEAYGAIRSDVLAILKARLEHWQKQGVTARVYATGHSMGGAIANLFALDLSAAPDDPKRSLPFERPVVCYTYGAPRAGNAAFRSVYNALVPQTFRIVGSRDVVPTLPPSIAYRQIGREVWVDDAGELTYVMSWAMRHILPARDSVWYHPLLSYFRLLNRAVLRKTRWPYLSRFRGDSAVREARVVTSERL</sequence>
<evidence type="ECO:0000313" key="5">
    <source>
        <dbReference type="EMBL" id="CAL4784580.1"/>
    </source>
</evidence>
<evidence type="ECO:0000313" key="6">
    <source>
        <dbReference type="Proteomes" id="UP001152797"/>
    </source>
</evidence>
<organism evidence="4">
    <name type="scientific">Cladocopium goreaui</name>
    <dbReference type="NCBI Taxonomy" id="2562237"/>
    <lineage>
        <taxon>Eukaryota</taxon>
        <taxon>Sar</taxon>
        <taxon>Alveolata</taxon>
        <taxon>Dinophyceae</taxon>
        <taxon>Suessiales</taxon>
        <taxon>Symbiodiniaceae</taxon>
        <taxon>Cladocopium</taxon>
    </lineage>
</organism>
<gene>
    <name evidence="4" type="ORF">C1SCF055_LOCUS23665</name>
</gene>
<keyword evidence="2" id="KW-0812">Transmembrane</keyword>
<feature type="transmembrane region" description="Helical" evidence="2">
    <location>
        <begin position="155"/>
        <end position="178"/>
    </location>
</feature>
<feature type="transmembrane region" description="Helical" evidence="2">
    <location>
        <begin position="87"/>
        <end position="104"/>
    </location>
</feature>
<keyword evidence="2" id="KW-0472">Membrane</keyword>
<dbReference type="Gene3D" id="3.40.50.1820">
    <property type="entry name" value="alpha/beta hydrolase"/>
    <property type="match status" value="1"/>
</dbReference>
<dbReference type="InterPro" id="IPR002921">
    <property type="entry name" value="Fungal_lipase-type"/>
</dbReference>
<accession>A0A9P1CUP2</accession>
<reference evidence="4" key="1">
    <citation type="submission" date="2022-10" db="EMBL/GenBank/DDBJ databases">
        <authorList>
            <person name="Chen Y."/>
            <person name="Dougan E. K."/>
            <person name="Chan C."/>
            <person name="Rhodes N."/>
            <person name="Thang M."/>
        </authorList>
    </citation>
    <scope>NUCLEOTIDE SEQUENCE</scope>
</reference>
<evidence type="ECO:0000256" key="1">
    <source>
        <dbReference type="SAM" id="MobiDB-lite"/>
    </source>
</evidence>
<dbReference type="EMBL" id="CAMXCT020002313">
    <property type="protein sequence ID" value="CAL1150643.1"/>
    <property type="molecule type" value="Genomic_DNA"/>
</dbReference>
<evidence type="ECO:0000259" key="3">
    <source>
        <dbReference type="Pfam" id="PF01764"/>
    </source>
</evidence>
<feature type="compositionally biased region" description="Low complexity" evidence="1">
    <location>
        <begin position="519"/>
        <end position="533"/>
    </location>
</feature>
<feature type="transmembrane region" description="Helical" evidence="2">
    <location>
        <begin position="47"/>
        <end position="67"/>
    </location>
</feature>
<feature type="region of interest" description="Disordered" evidence="1">
    <location>
        <begin position="466"/>
        <end position="492"/>
    </location>
</feature>
<evidence type="ECO:0000256" key="2">
    <source>
        <dbReference type="SAM" id="Phobius"/>
    </source>
</evidence>
<evidence type="ECO:0000313" key="4">
    <source>
        <dbReference type="EMBL" id="CAI3997268.1"/>
    </source>
</evidence>
<feature type="domain" description="Fungal lipase-type" evidence="3">
    <location>
        <begin position="659"/>
        <end position="790"/>
    </location>
</feature>
<dbReference type="AlphaFoldDB" id="A0A9P1CUP2"/>
<feature type="transmembrane region" description="Helical" evidence="2">
    <location>
        <begin position="124"/>
        <end position="143"/>
    </location>
</feature>
<dbReference type="PANTHER" id="PTHR45856:SF24">
    <property type="entry name" value="FUNGAL LIPASE-LIKE DOMAIN-CONTAINING PROTEIN"/>
    <property type="match status" value="1"/>
</dbReference>
<feature type="transmembrane region" description="Helical" evidence="2">
    <location>
        <begin position="198"/>
        <end position="214"/>
    </location>
</feature>
<dbReference type="PANTHER" id="PTHR45856">
    <property type="entry name" value="ALPHA/BETA-HYDROLASES SUPERFAMILY PROTEIN"/>
    <property type="match status" value="1"/>
</dbReference>
<dbReference type="EMBL" id="CAMXCT010002313">
    <property type="protein sequence ID" value="CAI3997268.1"/>
    <property type="molecule type" value="Genomic_DNA"/>
</dbReference>
<dbReference type="GO" id="GO:0006629">
    <property type="term" value="P:lipid metabolic process"/>
    <property type="evidence" value="ECO:0007669"/>
    <property type="project" value="InterPro"/>
</dbReference>
<dbReference type="EMBL" id="CAMXCT030002313">
    <property type="protein sequence ID" value="CAL4784580.1"/>
    <property type="molecule type" value="Genomic_DNA"/>
</dbReference>
<reference evidence="5 6" key="2">
    <citation type="submission" date="2024-05" db="EMBL/GenBank/DDBJ databases">
        <authorList>
            <person name="Chen Y."/>
            <person name="Shah S."/>
            <person name="Dougan E. K."/>
            <person name="Thang M."/>
            <person name="Chan C."/>
        </authorList>
    </citation>
    <scope>NUCLEOTIDE SEQUENCE [LARGE SCALE GENOMIC DNA]</scope>
</reference>
<dbReference type="Pfam" id="PF01764">
    <property type="entry name" value="Lipase_3"/>
    <property type="match status" value="1"/>
</dbReference>
<feature type="compositionally biased region" description="Polar residues" evidence="1">
    <location>
        <begin position="469"/>
        <end position="479"/>
    </location>
</feature>
<dbReference type="SUPFAM" id="SSF53474">
    <property type="entry name" value="alpha/beta-Hydrolases"/>
    <property type="match status" value="1"/>
</dbReference>
<dbReference type="OrthoDB" id="345705at2759"/>
<dbReference type="CDD" id="cd00519">
    <property type="entry name" value="Lipase_3"/>
    <property type="match status" value="1"/>
</dbReference>
<feature type="transmembrane region" description="Helical" evidence="2">
    <location>
        <begin position="226"/>
        <end position="243"/>
    </location>
</feature>
<protein>
    <submittedName>
        <fullName evidence="5">Lipase (Triacylglycerol lipase)</fullName>
    </submittedName>
</protein>
<proteinExistence type="predicted"/>
<keyword evidence="2" id="KW-1133">Transmembrane helix</keyword>
<dbReference type="InterPro" id="IPR051218">
    <property type="entry name" value="Sec_MonoDiacylglyc_Lipase"/>
</dbReference>
<feature type="region of interest" description="Disordered" evidence="1">
    <location>
        <begin position="512"/>
        <end position="535"/>
    </location>
</feature>
<dbReference type="Proteomes" id="UP001152797">
    <property type="component" value="Unassembled WGS sequence"/>
</dbReference>